<dbReference type="PATRIC" id="fig|1710896.3.peg.645"/>
<evidence type="ECO:0000313" key="2">
    <source>
        <dbReference type="Proteomes" id="UP000092093"/>
    </source>
</evidence>
<dbReference type="EMBL" id="LJOW01000180">
    <property type="protein sequence ID" value="OBQ40154.1"/>
    <property type="molecule type" value="Genomic_DNA"/>
</dbReference>
<protein>
    <recommendedName>
        <fullName evidence="3">CopG family transcriptional regulator</fullName>
    </recommendedName>
</protein>
<reference evidence="1 2" key="1">
    <citation type="submission" date="2015-09" db="EMBL/GenBank/DDBJ databases">
        <title>Aphanizomenon flos-aquae WA102.</title>
        <authorList>
            <person name="Driscoll C."/>
        </authorList>
    </citation>
    <scope>NUCLEOTIDE SEQUENCE [LARGE SCALE GENOMIC DNA]</scope>
    <source>
        <strain evidence="1">WA102</strain>
    </source>
</reference>
<evidence type="ECO:0000313" key="1">
    <source>
        <dbReference type="EMBL" id="OBQ40154.1"/>
    </source>
</evidence>
<dbReference type="AlphaFoldDB" id="A0A1B7WSR1"/>
<name>A0A1B7WSR1_APHFL</name>
<dbReference type="Proteomes" id="UP000092093">
    <property type="component" value="Unassembled WGS sequence"/>
</dbReference>
<evidence type="ECO:0008006" key="3">
    <source>
        <dbReference type="Google" id="ProtNLM"/>
    </source>
</evidence>
<gene>
    <name evidence="1" type="ORF">AN484_22640</name>
</gene>
<comment type="caution">
    <text evidence="1">The sequence shown here is derived from an EMBL/GenBank/DDBJ whole genome shotgun (WGS) entry which is preliminary data.</text>
</comment>
<organism evidence="1 2">
    <name type="scientific">Aphanizomenon flos-aquae WA102</name>
    <dbReference type="NCBI Taxonomy" id="1710896"/>
    <lineage>
        <taxon>Bacteria</taxon>
        <taxon>Bacillati</taxon>
        <taxon>Cyanobacteriota</taxon>
        <taxon>Cyanophyceae</taxon>
        <taxon>Nostocales</taxon>
        <taxon>Aphanizomenonaceae</taxon>
        <taxon>Aphanizomenon</taxon>
    </lineage>
</organism>
<sequence>MQDTLTIAITPELKAALLEIIQTEGISADSLVGKAIEDYIFTHKFRALRSYLMQKNETVYTDEEIFEIIS</sequence>
<accession>A0A1B7WSR1</accession>
<proteinExistence type="predicted"/>